<reference evidence="4 5" key="1">
    <citation type="submission" date="2016-08" db="EMBL/GenBank/DDBJ databases">
        <title>A Parts List for Fungal Cellulosomes Revealed by Comparative Genomics.</title>
        <authorList>
            <consortium name="DOE Joint Genome Institute"/>
            <person name="Haitjema C.H."/>
            <person name="Gilmore S.P."/>
            <person name="Henske J.K."/>
            <person name="Solomon K.V."/>
            <person name="De Groot R."/>
            <person name="Kuo A."/>
            <person name="Mondo S.J."/>
            <person name="Salamov A.A."/>
            <person name="Labutti K."/>
            <person name="Zhao Z."/>
            <person name="Chiniquy J."/>
            <person name="Barry K."/>
            <person name="Brewer H.M."/>
            <person name="Purvine S.O."/>
            <person name="Wright A.T."/>
            <person name="Boxma B."/>
            <person name="Van Alen T."/>
            <person name="Hackstein J.H."/>
            <person name="Baker S.E."/>
            <person name="Grigoriev I.V."/>
            <person name="O'Malley M.A."/>
        </authorList>
    </citation>
    <scope>NUCLEOTIDE SEQUENCE [LARGE SCALE GENOMIC DNA]</scope>
    <source>
        <strain evidence="4 5">G1</strain>
    </source>
</reference>
<evidence type="ECO:0000313" key="4">
    <source>
        <dbReference type="EMBL" id="ORY00189.1"/>
    </source>
</evidence>
<feature type="coiled-coil region" evidence="1">
    <location>
        <begin position="1380"/>
        <end position="1410"/>
    </location>
</feature>
<dbReference type="OrthoDB" id="10495608at2759"/>
<dbReference type="STRING" id="1754190.A0A1Y1YQC9"/>
<organism evidence="4 5">
    <name type="scientific">Neocallimastix californiae</name>
    <dbReference type="NCBI Taxonomy" id="1754190"/>
    <lineage>
        <taxon>Eukaryota</taxon>
        <taxon>Fungi</taxon>
        <taxon>Fungi incertae sedis</taxon>
        <taxon>Chytridiomycota</taxon>
        <taxon>Chytridiomycota incertae sedis</taxon>
        <taxon>Neocallimastigomycetes</taxon>
        <taxon>Neocallimastigales</taxon>
        <taxon>Neocallimastigaceae</taxon>
        <taxon>Neocallimastix</taxon>
    </lineage>
</organism>
<comment type="caution">
    <text evidence="4">The sequence shown here is derived from an EMBL/GenBank/DDBJ whole genome shotgun (WGS) entry which is preliminary data.</text>
</comment>
<keyword evidence="5" id="KW-1185">Reference proteome</keyword>
<keyword evidence="1" id="KW-0175">Coiled coil</keyword>
<feature type="compositionally biased region" description="Low complexity" evidence="2">
    <location>
        <begin position="1080"/>
        <end position="1090"/>
    </location>
</feature>
<dbReference type="Proteomes" id="UP000193920">
    <property type="component" value="Unassembled WGS sequence"/>
</dbReference>
<gene>
    <name evidence="4" type="ORF">LY90DRAFT_519832</name>
</gene>
<feature type="compositionally biased region" description="Polar residues" evidence="2">
    <location>
        <begin position="234"/>
        <end position="254"/>
    </location>
</feature>
<feature type="compositionally biased region" description="Polar residues" evidence="2">
    <location>
        <begin position="336"/>
        <end position="370"/>
    </location>
</feature>
<feature type="compositionally biased region" description="Acidic residues" evidence="2">
    <location>
        <begin position="982"/>
        <end position="1056"/>
    </location>
</feature>
<feature type="region of interest" description="Disordered" evidence="2">
    <location>
        <begin position="962"/>
        <end position="1090"/>
    </location>
</feature>
<feature type="compositionally biased region" description="Basic and acidic residues" evidence="2">
    <location>
        <begin position="971"/>
        <end position="981"/>
    </location>
</feature>
<protein>
    <submittedName>
        <fullName evidence="4">Uncharacterized protein</fullName>
    </submittedName>
</protein>
<keyword evidence="3" id="KW-0732">Signal</keyword>
<feature type="compositionally biased region" description="Low complexity" evidence="2">
    <location>
        <begin position="313"/>
        <end position="335"/>
    </location>
</feature>
<feature type="compositionally biased region" description="Low complexity" evidence="2">
    <location>
        <begin position="255"/>
        <end position="273"/>
    </location>
</feature>
<feature type="compositionally biased region" description="Basic and acidic residues" evidence="2">
    <location>
        <begin position="1057"/>
        <end position="1079"/>
    </location>
</feature>
<feature type="region of interest" description="Disordered" evidence="2">
    <location>
        <begin position="298"/>
        <end position="408"/>
    </location>
</feature>
<evidence type="ECO:0000313" key="5">
    <source>
        <dbReference type="Proteomes" id="UP000193920"/>
    </source>
</evidence>
<feature type="signal peptide" evidence="3">
    <location>
        <begin position="1"/>
        <end position="18"/>
    </location>
</feature>
<feature type="compositionally biased region" description="Polar residues" evidence="2">
    <location>
        <begin position="298"/>
        <end position="312"/>
    </location>
</feature>
<evidence type="ECO:0000256" key="2">
    <source>
        <dbReference type="SAM" id="MobiDB-lite"/>
    </source>
</evidence>
<dbReference type="EMBL" id="MCOG01000530">
    <property type="protein sequence ID" value="ORY00189.1"/>
    <property type="molecule type" value="Genomic_DNA"/>
</dbReference>
<evidence type="ECO:0000256" key="3">
    <source>
        <dbReference type="SAM" id="SignalP"/>
    </source>
</evidence>
<accession>A0A1Y1YQC9</accession>
<feature type="region of interest" description="Disordered" evidence="2">
    <location>
        <begin position="228"/>
        <end position="284"/>
    </location>
</feature>
<proteinExistence type="predicted"/>
<name>A0A1Y1YQC9_9FUNG</name>
<evidence type="ECO:0000256" key="1">
    <source>
        <dbReference type="SAM" id="Coils"/>
    </source>
</evidence>
<feature type="chain" id="PRO_5012643750" evidence="3">
    <location>
        <begin position="19"/>
        <end position="2442"/>
    </location>
</feature>
<sequence length="2442" mass="280864">MIKKILIISITLFTIVSSELCVYDKRGTRRYFNKELTDINEIFISLKRKGYITDPYNTYFGNCYSNNGLINIYGVKVNKVEPLENFTKFKREETLKELFDLKEGNRRCNLLTSESAEGNPYSEELTGIKNSNVREGWKLVQVSTKAVDSKNSLSETFSVSFDKSYSISVQKSYSNTEGVTIENHVDHTDSNSFSDSISKVVEETLSKSNSNESGETWDSSFAKDITKTNEQHSETNWNNERNSSDTSGTNSSQENGTNWNNSSTSGSSTTTTTDETKADSVGGGGSIGAFGIGVNGSYTHETSTSKGTSSEVNSSTTNDRGGSSSTTSGTSTDRTVGQSDSTGGSKGLSDSISTSESLTNSNGGSRTVSNSVERSSTTGETEESSKTREIGMTTGNSETSEHSVTYGEDTSVQFSNSTSASFSVEESISGLGTGHPCEIAIYKKIKRHIQITSCYDRDENKNYERNTRSIINIDVDFNAINRYREILNQTDIDPMNLKGDGQILTACVLDSDNSQFKREYNFFEQAKELINGSVKTYNPVMIPGMVLTPNKEQITDRDPTEKNSQFYMRKLTNEGGSMVYYYGNNKLYDTETSNISNNCKFRISSKNHLEMFLDDETLFLPVGSYAEEFESEKSRYKEDPNAPFFNDTIMEIPEPILKPNTTDIPKKGNTNKYIDHLNKDELTYSLFINRGQEECKLIFEFCNSHDEKADEFENYLEETNEDLLDYIYIENICGSKEQFNYSYSEEEIEYICSKNKDELDVINKNNEEIHAKCDCEKYTKCINMQTDNSSFDSFLFTSDCNLLNKEFNCSTQCRTLIARANTPYIADVSNFKIKDVVVWSSVRPEHQNLIVGWNGNNIGYETSYLTLKKYNNYNSDDYEGLTLYDPTGAPIWEFRAEGTSSSDKLDKEGYYLPVKYGYPFNKDCLNEMSETSNNSEVTENTISKKKEDDNINVRSTIAKRNKRNIHRNKNKRSEVKIQKRDEDEDEEVIEDENGMEDEDVIDDEGGMEDEDVIDDEGGMEDEDVIDDDDGMQYEDVIDDDDGMQYEDVIDDDDDENDGKNDNRNNNRNDNGNDTKKDNQNENNNGKNDSKCNNVINEFSCMTLRSKGVYLYGDSEPFYNYTINTESKLRLDKETGLLTIDGIQIIHLDYPAATPTKIRCEMIDDMYGVALYDRFGVKIWEYPSKIRYYMNNKYPHDTMVVDRSIYYYNNNTRKNEACLDFKKDGLYNGETKITLDIDKETAGRSLYLNKTHIYMQDIHDKIISKSIIKLYNPENHDVKLYCKDKDTIVVADEITNNIVWSYPKKQYTLLSSNTEYNELRPDQQLIYPEESVNNFCLEVKGNNITSIDYPNMLSYDKPNIIEYLGVTNKGVFVHFGNNRKIDLLNNYYGELKNELDNLNEAENANDFNKSQENKEGIYSIKCEKLFGKVKASVYYNDTFLTTLPPYDKKYIINSTSLLYYGEKLYNEDTKEECLIFDDNKLYTRYLNKTIFDSKNTLKRELLNSEYIKIEEKSLLLNNDVALATVQNISGKKKIYGKCMFYHGGNKFVLYSDDYEKVMMEFPSISNKDILQDDDIIYDDLYVDLNASPQEKCIRIGTVNEDKENQSVNAKDEKIGLFFYKETVPFTNITVPSIPYNNTLRFNQENGVLLLNEVDILSKQFTKDLSLKCEKEYGTLYAIIRNSENEEQWRYPSFNKKSSISYKNDEKLETGEYLYDDHNNECFKLSEYGIIIDGELKYKACDNRNVKTCSYTRYLYIDKTKGTDVYMVNFFEDHNKIETILEIKTKSKNINLRCDKSLGLYIIDDDKNILYKSKTQIFNNTNLFTNKNNSVLQVGDQIQTDDKTNCAYIDNELNLVVGDKKFPNANEIKISNKYPPVTIGSTILFEEITNKTLPEHMSLRCKREETETLLVLYDDDNDFIIDEIMNKCRKHKLYVTNEHHNNYICIDDPLKNSYEDMCLLYNKDHKIIDSNQRILFSGYKNRNLISNNLYLDTATGNLIAKDRTEDITLLAINRKNVKMECGKYDEVLITDRNKNDELIWMHRPYLNCENGLELESSDCKSIYKYEKVGNFEINEKSFGKYYKDDIIKLSLNEDGELIANDNKIIIKDEWNVKNKYNYILNCDEDYNCKFINTYNDEIIDYLDKNHVAKSTINPTEKIGMGEKLLCKNVSLVLTNKGLIYRNHKKKVETDFMGELNDIATSDSAVISYAGFDSDYNFKLYYKDQYQPLNLISFKDISGNPSKNKYIRVSCEEDKLEFYEMYKNKKYVYYSFSYPPEPTKTTKKTPTPTPKQSYSEYTFKGVIGNEYYLGVPSLSNISKIEILSSKHNPYFTWIFDSTSSPSFMYLANSKNGKLGKKSNYCLDINDPYISIVNCANAKHKFKYGGGEYSSVLYVYSKNSNGSYVNTNKCIRYTDRPKFESCEDPSDGKYPGFRWVKNSVGTYKEN</sequence>